<dbReference type="AlphaFoldDB" id="A0AAW1N3L3"/>
<name>A0AAW1N3L3_POPJA</name>
<dbReference type="Proteomes" id="UP001458880">
    <property type="component" value="Unassembled WGS sequence"/>
</dbReference>
<sequence>MSQIKKKEDRDLKLQIIVDPLNELNKQKMEPIKQPESKQEIKSIKQENIKEEEEMKFIKREAPGTPPLVSGEISGKGHMIVSDKPFQMREIQATTMK</sequence>
<evidence type="ECO:0000313" key="1">
    <source>
        <dbReference type="EMBL" id="KAK9754617.1"/>
    </source>
</evidence>
<keyword evidence="2" id="KW-1185">Reference proteome</keyword>
<protein>
    <submittedName>
        <fullName evidence="1">Uncharacterized protein</fullName>
    </submittedName>
</protein>
<comment type="caution">
    <text evidence="1">The sequence shown here is derived from an EMBL/GenBank/DDBJ whole genome shotgun (WGS) entry which is preliminary data.</text>
</comment>
<evidence type="ECO:0000313" key="2">
    <source>
        <dbReference type="Proteomes" id="UP001458880"/>
    </source>
</evidence>
<gene>
    <name evidence="1" type="ORF">QE152_g1137</name>
</gene>
<reference evidence="1 2" key="1">
    <citation type="journal article" date="2024" name="BMC Genomics">
        <title>De novo assembly and annotation of Popillia japonica's genome with initial clues to its potential as an invasive pest.</title>
        <authorList>
            <person name="Cucini C."/>
            <person name="Boschi S."/>
            <person name="Funari R."/>
            <person name="Cardaioli E."/>
            <person name="Iannotti N."/>
            <person name="Marturano G."/>
            <person name="Paoli F."/>
            <person name="Bruttini M."/>
            <person name="Carapelli A."/>
            <person name="Frati F."/>
            <person name="Nardi F."/>
        </authorList>
    </citation>
    <scope>NUCLEOTIDE SEQUENCE [LARGE SCALE GENOMIC DNA]</scope>
    <source>
        <strain evidence="1">DMR45628</strain>
    </source>
</reference>
<dbReference type="EMBL" id="JASPKY010000006">
    <property type="protein sequence ID" value="KAK9754617.1"/>
    <property type="molecule type" value="Genomic_DNA"/>
</dbReference>
<proteinExistence type="predicted"/>
<accession>A0AAW1N3L3</accession>
<organism evidence="1 2">
    <name type="scientific">Popillia japonica</name>
    <name type="common">Japanese beetle</name>
    <dbReference type="NCBI Taxonomy" id="7064"/>
    <lineage>
        <taxon>Eukaryota</taxon>
        <taxon>Metazoa</taxon>
        <taxon>Ecdysozoa</taxon>
        <taxon>Arthropoda</taxon>
        <taxon>Hexapoda</taxon>
        <taxon>Insecta</taxon>
        <taxon>Pterygota</taxon>
        <taxon>Neoptera</taxon>
        <taxon>Endopterygota</taxon>
        <taxon>Coleoptera</taxon>
        <taxon>Polyphaga</taxon>
        <taxon>Scarabaeiformia</taxon>
        <taxon>Scarabaeidae</taxon>
        <taxon>Rutelinae</taxon>
        <taxon>Popillia</taxon>
    </lineage>
</organism>